<dbReference type="InterPro" id="IPR011079">
    <property type="entry name" value="Ala_racemase_C"/>
</dbReference>
<dbReference type="GO" id="GO:0008784">
    <property type="term" value="F:alanine racemase activity"/>
    <property type="evidence" value="ECO:0007669"/>
    <property type="project" value="UniProtKB-UniRule"/>
</dbReference>
<keyword evidence="5 7" id="KW-0663">Pyridoxal phosphate</keyword>
<dbReference type="CDD" id="cd00430">
    <property type="entry name" value="PLPDE_III_AR"/>
    <property type="match status" value="1"/>
</dbReference>
<dbReference type="PRINTS" id="PR00992">
    <property type="entry name" value="ALARACEMASE"/>
</dbReference>
<dbReference type="HAMAP" id="MF_01201">
    <property type="entry name" value="Ala_racemase"/>
    <property type="match status" value="1"/>
</dbReference>
<dbReference type="InterPro" id="IPR029066">
    <property type="entry name" value="PLP-binding_barrel"/>
</dbReference>
<dbReference type="UniPathway" id="UPA00042">
    <property type="reaction ID" value="UER00497"/>
</dbReference>
<sequence length="395" mass="41314">MNLMPDSKVRGVPADTGAATAAAAATGTLTVDLDAIVANWRKLEKTAVPAECAGVVKADAYGCGARPVARALSAAGCRTFFVATLDEARVVRAAASTADIYVLDGFFQNCGDAFATINCRPVIGDLNELAEWDVFCRRTGWAGGAAIHIDTGMNRLGLTLDEAQGILPRINAGDHGVTLVMSHLACAESLHHPLNASQVAAFREIARQFSGVPASLANSSGIFLGAQYQFDLVRPGAALYGVNPTPEAGNPMQPVIDLKARIIQTRSIDKGESVGYGATWTARRPTRLAVVSAGYADGYFRAGGSNDGTRGAEVVVAGTRCPVAGRISMDLLAVDITDLPAHAGVRRGHLATLIGEGITVDELAHHFGTIGYEVLTSLGGRYHRVYKGGPAESRT</sequence>
<feature type="active site" description="Proton acceptor; specific for L-alanine" evidence="7">
    <location>
        <position position="276"/>
    </location>
</feature>
<dbReference type="GO" id="GO:0030632">
    <property type="term" value="P:D-alanine biosynthetic process"/>
    <property type="evidence" value="ECO:0007669"/>
    <property type="project" value="UniProtKB-UniRule"/>
</dbReference>
<gene>
    <name evidence="11" type="primary">alr_1</name>
    <name evidence="11" type="ORF">NWI01_28570</name>
</gene>
<dbReference type="InterPro" id="IPR001608">
    <property type="entry name" value="Ala_racemase_N"/>
</dbReference>
<evidence type="ECO:0000256" key="9">
    <source>
        <dbReference type="PIRSR" id="PIRSR600821-52"/>
    </source>
</evidence>
<dbReference type="Pfam" id="PF00842">
    <property type="entry name" value="Ala_racemase_C"/>
    <property type="match status" value="1"/>
</dbReference>
<dbReference type="InterPro" id="IPR000821">
    <property type="entry name" value="Ala_racemase"/>
</dbReference>
<name>A0A4Y3WE90_NITWI</name>
<dbReference type="SMART" id="SM01005">
    <property type="entry name" value="Ala_racemase_C"/>
    <property type="match status" value="1"/>
</dbReference>
<evidence type="ECO:0000256" key="4">
    <source>
        <dbReference type="ARBA" id="ARBA00013089"/>
    </source>
</evidence>
<evidence type="ECO:0000256" key="6">
    <source>
        <dbReference type="ARBA" id="ARBA00023235"/>
    </source>
</evidence>
<organism evidence="11 12">
    <name type="scientific">Nitrobacter winogradskyi</name>
    <name type="common">Nitrobacter agilis</name>
    <dbReference type="NCBI Taxonomy" id="913"/>
    <lineage>
        <taxon>Bacteria</taxon>
        <taxon>Pseudomonadati</taxon>
        <taxon>Pseudomonadota</taxon>
        <taxon>Alphaproteobacteria</taxon>
        <taxon>Hyphomicrobiales</taxon>
        <taxon>Nitrobacteraceae</taxon>
        <taxon>Nitrobacter</taxon>
    </lineage>
</organism>
<dbReference type="GO" id="GO:0005829">
    <property type="term" value="C:cytosol"/>
    <property type="evidence" value="ECO:0007669"/>
    <property type="project" value="TreeGrafter"/>
</dbReference>
<evidence type="ECO:0000256" key="3">
    <source>
        <dbReference type="ARBA" id="ARBA00007880"/>
    </source>
</evidence>
<dbReference type="InterPro" id="IPR020622">
    <property type="entry name" value="Ala_racemase_pyridoxalP-BS"/>
</dbReference>
<evidence type="ECO:0000256" key="8">
    <source>
        <dbReference type="PIRSR" id="PIRSR600821-50"/>
    </source>
</evidence>
<feature type="active site" description="Proton acceptor; specific for D-alanine" evidence="7">
    <location>
        <position position="57"/>
    </location>
</feature>
<dbReference type="Gene3D" id="3.20.20.10">
    <property type="entry name" value="Alanine racemase"/>
    <property type="match status" value="1"/>
</dbReference>
<dbReference type="EMBL" id="BJNF01000085">
    <property type="protein sequence ID" value="GEC16965.1"/>
    <property type="molecule type" value="Genomic_DNA"/>
</dbReference>
<dbReference type="PANTHER" id="PTHR30511">
    <property type="entry name" value="ALANINE RACEMASE"/>
    <property type="match status" value="1"/>
</dbReference>
<comment type="caution">
    <text evidence="11">The sequence shown here is derived from an EMBL/GenBank/DDBJ whole genome shotgun (WGS) entry which is preliminary data.</text>
</comment>
<keyword evidence="6 7" id="KW-0413">Isomerase</keyword>
<evidence type="ECO:0000256" key="7">
    <source>
        <dbReference type="HAMAP-Rule" id="MF_01201"/>
    </source>
</evidence>
<dbReference type="AlphaFoldDB" id="A0A4Y3WE90"/>
<comment type="similarity">
    <text evidence="3 7">Belongs to the alanine racemase family.</text>
</comment>
<feature type="binding site" evidence="7 9">
    <location>
        <position position="155"/>
    </location>
    <ligand>
        <name>substrate</name>
    </ligand>
</feature>
<reference evidence="11 12" key="1">
    <citation type="submission" date="2019-06" db="EMBL/GenBank/DDBJ databases">
        <title>Whole genome shotgun sequence of Nitrobacter winogradskyi NBRC 14297.</title>
        <authorList>
            <person name="Hosoyama A."/>
            <person name="Uohara A."/>
            <person name="Ohji S."/>
            <person name="Ichikawa N."/>
        </authorList>
    </citation>
    <scope>NUCLEOTIDE SEQUENCE [LARGE SCALE GENOMIC DNA]</scope>
    <source>
        <strain evidence="11 12">NBRC 14297</strain>
    </source>
</reference>
<comment type="pathway">
    <text evidence="7">Amino-acid biosynthesis; D-alanine biosynthesis; D-alanine from L-alanine: step 1/1.</text>
</comment>
<dbReference type="EC" id="5.1.1.1" evidence="4 7"/>
<dbReference type="Gene3D" id="2.40.37.10">
    <property type="entry name" value="Lyase, Ornithine Decarboxylase, Chain A, domain 1"/>
    <property type="match status" value="1"/>
</dbReference>
<dbReference type="FunFam" id="2.40.37.10:FF:000015">
    <property type="entry name" value="Alanine racemase"/>
    <property type="match status" value="1"/>
</dbReference>
<proteinExistence type="inferred from homology"/>
<protein>
    <recommendedName>
        <fullName evidence="4 7">Alanine racemase</fullName>
        <ecNumber evidence="4 7">5.1.1.1</ecNumber>
    </recommendedName>
</protein>
<feature type="modified residue" description="N6-(pyridoxal phosphate)lysine" evidence="7 8">
    <location>
        <position position="57"/>
    </location>
</feature>
<feature type="binding site" evidence="7 9">
    <location>
        <position position="329"/>
    </location>
    <ligand>
        <name>substrate</name>
    </ligand>
</feature>
<evidence type="ECO:0000313" key="12">
    <source>
        <dbReference type="Proteomes" id="UP000318825"/>
    </source>
</evidence>
<accession>A0A4Y3WE90</accession>
<dbReference type="NCBIfam" id="TIGR00492">
    <property type="entry name" value="alr"/>
    <property type="match status" value="1"/>
</dbReference>
<dbReference type="SUPFAM" id="SSF50621">
    <property type="entry name" value="Alanine racemase C-terminal domain-like"/>
    <property type="match status" value="1"/>
</dbReference>
<dbReference type="PANTHER" id="PTHR30511:SF0">
    <property type="entry name" value="ALANINE RACEMASE, CATABOLIC-RELATED"/>
    <property type="match status" value="1"/>
</dbReference>
<evidence type="ECO:0000256" key="2">
    <source>
        <dbReference type="ARBA" id="ARBA00001933"/>
    </source>
</evidence>
<dbReference type="OrthoDB" id="9813814at2"/>
<comment type="catalytic activity">
    <reaction evidence="1 7">
        <text>L-alanine = D-alanine</text>
        <dbReference type="Rhea" id="RHEA:20249"/>
        <dbReference type="ChEBI" id="CHEBI:57416"/>
        <dbReference type="ChEBI" id="CHEBI:57972"/>
        <dbReference type="EC" id="5.1.1.1"/>
    </reaction>
</comment>
<feature type="domain" description="Alanine racemase C-terminal" evidence="10">
    <location>
        <begin position="255"/>
        <end position="387"/>
    </location>
</feature>
<evidence type="ECO:0000313" key="11">
    <source>
        <dbReference type="EMBL" id="GEC16965.1"/>
    </source>
</evidence>
<dbReference type="PROSITE" id="PS00395">
    <property type="entry name" value="ALANINE_RACEMASE"/>
    <property type="match status" value="1"/>
</dbReference>
<dbReference type="Proteomes" id="UP000318825">
    <property type="component" value="Unassembled WGS sequence"/>
</dbReference>
<comment type="cofactor">
    <cofactor evidence="2 7 8">
        <name>pyridoxal 5'-phosphate</name>
        <dbReference type="ChEBI" id="CHEBI:597326"/>
    </cofactor>
</comment>
<dbReference type="GO" id="GO:0030170">
    <property type="term" value="F:pyridoxal phosphate binding"/>
    <property type="evidence" value="ECO:0007669"/>
    <property type="project" value="UniProtKB-UniRule"/>
</dbReference>
<dbReference type="RefSeq" id="WP_141384734.1">
    <property type="nucleotide sequence ID" value="NZ_BJNF01000085.1"/>
</dbReference>
<comment type="function">
    <text evidence="7">Catalyzes the interconversion of L-alanine and D-alanine. May also act on other amino acids.</text>
</comment>
<dbReference type="SUPFAM" id="SSF51419">
    <property type="entry name" value="PLP-binding barrel"/>
    <property type="match status" value="1"/>
</dbReference>
<evidence type="ECO:0000259" key="10">
    <source>
        <dbReference type="SMART" id="SM01005"/>
    </source>
</evidence>
<dbReference type="Pfam" id="PF01168">
    <property type="entry name" value="Ala_racemase_N"/>
    <property type="match status" value="1"/>
</dbReference>
<dbReference type="InterPro" id="IPR009006">
    <property type="entry name" value="Ala_racemase/Decarboxylase_C"/>
</dbReference>
<evidence type="ECO:0000256" key="5">
    <source>
        <dbReference type="ARBA" id="ARBA00022898"/>
    </source>
</evidence>
<evidence type="ECO:0000256" key="1">
    <source>
        <dbReference type="ARBA" id="ARBA00000316"/>
    </source>
</evidence>